<accession>A0A926D9F1</accession>
<dbReference type="GO" id="GO:0016787">
    <property type="term" value="F:hydrolase activity"/>
    <property type="evidence" value="ECO:0007669"/>
    <property type="project" value="UniProtKB-KW"/>
</dbReference>
<dbReference type="SUPFAM" id="SSF52266">
    <property type="entry name" value="SGNH hydrolase"/>
    <property type="match status" value="1"/>
</dbReference>
<dbReference type="AlphaFoldDB" id="A0A926D9F1"/>
<keyword evidence="1" id="KW-0378">Hydrolase</keyword>
<evidence type="ECO:0000313" key="1">
    <source>
        <dbReference type="EMBL" id="MBC8533754.1"/>
    </source>
</evidence>
<sequence length="301" mass="34409">MRNASAVGVFAEPKDTLDVLVFGDSETYSSISPMEIWESYGISSYVCGTPSQRLNYTEQFVEQVLENQNPKLVVLETNAIFRRISFARTVKSKAETAFPIFLYHDRWKSLTAEDFSFGPTQYLYREPDRGFRFFTQTESATKKAQKKYMKPSEKKEKIPGNNAEYVAQIAQLCKDHGAEFMLLSTPSTKNWNYKRHNTIAALAESLDIEYLDMNLLQDELKINWNTDTRDRGDHLNYFGSKKATAVFGNYLHDLGILPDHRGEEAYSQWDIDLKNYHKEIETALATEGMDGTAGGEVKQNP</sequence>
<name>A0A926D9F1_9FIRM</name>
<proteinExistence type="predicted"/>
<organism evidence="1 2">
    <name type="scientific">Yeguia hominis</name>
    <dbReference type="NCBI Taxonomy" id="2763662"/>
    <lineage>
        <taxon>Bacteria</taxon>
        <taxon>Bacillati</taxon>
        <taxon>Bacillota</taxon>
        <taxon>Clostridia</taxon>
        <taxon>Eubacteriales</taxon>
        <taxon>Yeguiaceae</taxon>
        <taxon>Yeguia</taxon>
    </lineage>
</organism>
<comment type="caution">
    <text evidence="1">The sequence shown here is derived from an EMBL/GenBank/DDBJ whole genome shotgun (WGS) entry which is preliminary data.</text>
</comment>
<evidence type="ECO:0000313" key="2">
    <source>
        <dbReference type="Proteomes" id="UP000651482"/>
    </source>
</evidence>
<dbReference type="EMBL" id="JACRSN010000008">
    <property type="protein sequence ID" value="MBC8533754.1"/>
    <property type="molecule type" value="Genomic_DNA"/>
</dbReference>
<gene>
    <name evidence="1" type="ORF">IAG03_07000</name>
</gene>
<dbReference type="Proteomes" id="UP000651482">
    <property type="component" value="Unassembled WGS sequence"/>
</dbReference>
<protein>
    <submittedName>
        <fullName evidence="1">SGNH/GDSL hydrolase family protein</fullName>
    </submittedName>
</protein>
<dbReference type="Gene3D" id="3.40.50.1110">
    <property type="entry name" value="SGNH hydrolase"/>
    <property type="match status" value="1"/>
</dbReference>
<dbReference type="RefSeq" id="WP_249319399.1">
    <property type="nucleotide sequence ID" value="NZ_JACRSN010000008.1"/>
</dbReference>
<reference evidence="1" key="1">
    <citation type="submission" date="2020-08" db="EMBL/GenBank/DDBJ databases">
        <title>Genome public.</title>
        <authorList>
            <person name="Liu C."/>
            <person name="Sun Q."/>
        </authorList>
    </citation>
    <scope>NUCLEOTIDE SEQUENCE</scope>
    <source>
        <strain evidence="1">NSJ-40</strain>
    </source>
</reference>
<keyword evidence="2" id="KW-1185">Reference proteome</keyword>
<dbReference type="InterPro" id="IPR036514">
    <property type="entry name" value="SGNH_hydro_sf"/>
</dbReference>